<reference evidence="2" key="1">
    <citation type="submission" date="2018-05" db="EMBL/GenBank/DDBJ databases">
        <authorList>
            <person name="Lanie J.A."/>
            <person name="Ng W.-L."/>
            <person name="Kazmierczak K.M."/>
            <person name="Andrzejewski T.M."/>
            <person name="Davidsen T.M."/>
            <person name="Wayne K.J."/>
            <person name="Tettelin H."/>
            <person name="Glass J.I."/>
            <person name="Rusch D."/>
            <person name="Podicherti R."/>
            <person name="Tsui H.-C.T."/>
            <person name="Winkler M.E."/>
        </authorList>
    </citation>
    <scope>NUCLEOTIDE SEQUENCE</scope>
</reference>
<gene>
    <name evidence="2" type="ORF">METZ01_LOCUS468371</name>
</gene>
<organism evidence="2">
    <name type="scientific">marine metagenome</name>
    <dbReference type="NCBI Taxonomy" id="408172"/>
    <lineage>
        <taxon>unclassified sequences</taxon>
        <taxon>metagenomes</taxon>
        <taxon>ecological metagenomes</taxon>
    </lineage>
</organism>
<evidence type="ECO:0000313" key="2">
    <source>
        <dbReference type="EMBL" id="SVE15517.1"/>
    </source>
</evidence>
<sequence length="152" mass="17284">MKTKKCRCCGEIKLKKILDYGIVALADSFLYEEEIAREQKFPLNLCVCSNCFHVQIDEIISPKILFENYVWETGISKSIFEFADNLYKKTKKLMIKKESRIIEVASNDGTVLSIFKKNGCEILGVEPAKNIALDANKKGIPTIDEFFDCETA</sequence>
<dbReference type="EMBL" id="UINC01197836">
    <property type="protein sequence ID" value="SVE15517.1"/>
    <property type="molecule type" value="Genomic_DNA"/>
</dbReference>
<evidence type="ECO:0000259" key="1">
    <source>
        <dbReference type="Pfam" id="PF08421"/>
    </source>
</evidence>
<accession>A0A383B5X3</accession>
<dbReference type="Pfam" id="PF08421">
    <property type="entry name" value="Methyltransf_13"/>
    <property type="match status" value="1"/>
</dbReference>
<feature type="domain" description="Methyltransferase putative zinc binding" evidence="1">
    <location>
        <begin position="6"/>
        <end position="66"/>
    </location>
</feature>
<dbReference type="Gene3D" id="6.20.50.110">
    <property type="entry name" value="Methyltransferase, zinc-binding domain"/>
    <property type="match status" value="1"/>
</dbReference>
<feature type="non-terminal residue" evidence="2">
    <location>
        <position position="152"/>
    </location>
</feature>
<dbReference type="AlphaFoldDB" id="A0A383B5X3"/>
<proteinExistence type="predicted"/>
<dbReference type="InterPro" id="IPR013630">
    <property type="entry name" value="Methyltransf_Zn-bd_dom_put"/>
</dbReference>
<name>A0A383B5X3_9ZZZZ</name>
<dbReference type="InterPro" id="IPR029063">
    <property type="entry name" value="SAM-dependent_MTases_sf"/>
</dbReference>
<protein>
    <recommendedName>
        <fullName evidence="1">Methyltransferase putative zinc binding domain-containing protein</fullName>
    </recommendedName>
</protein>
<dbReference type="Gene3D" id="3.40.50.150">
    <property type="entry name" value="Vaccinia Virus protein VP39"/>
    <property type="match status" value="1"/>
</dbReference>
<dbReference type="InterPro" id="IPR038576">
    <property type="entry name" value="Methyltransf_Zn-bd_dom_put_sf"/>
</dbReference>